<dbReference type="PANTHER" id="PTHR32308:SF10">
    <property type="entry name" value="CITRATE LYASE SUBUNIT BETA"/>
    <property type="match status" value="1"/>
</dbReference>
<dbReference type="PANTHER" id="PTHR32308">
    <property type="entry name" value="LYASE BETA SUBUNIT, PUTATIVE (AFU_ORTHOLOGUE AFUA_4G13030)-RELATED"/>
    <property type="match status" value="1"/>
</dbReference>
<dbReference type="Proteomes" id="UP000187085">
    <property type="component" value="Unassembled WGS sequence"/>
</dbReference>
<dbReference type="GO" id="GO:0006107">
    <property type="term" value="P:oxaloacetate metabolic process"/>
    <property type="evidence" value="ECO:0007669"/>
    <property type="project" value="TreeGrafter"/>
</dbReference>
<evidence type="ECO:0000313" key="4">
    <source>
        <dbReference type="EMBL" id="OMH27665.1"/>
    </source>
</evidence>
<keyword evidence="2" id="KW-0479">Metal-binding</keyword>
<keyword evidence="5" id="KW-1185">Reference proteome</keyword>
<comment type="caution">
    <text evidence="4">The sequence shown here is derived from an EMBL/GenBank/DDBJ whole genome shotgun (WGS) entry which is preliminary data.</text>
</comment>
<name>A0A1R1LJE2_9MICC</name>
<evidence type="ECO:0000256" key="1">
    <source>
        <dbReference type="ARBA" id="ARBA00001946"/>
    </source>
</evidence>
<organism evidence="4 5">
    <name type="scientific">Tersicoccus phoenicis</name>
    <dbReference type="NCBI Taxonomy" id="554083"/>
    <lineage>
        <taxon>Bacteria</taxon>
        <taxon>Bacillati</taxon>
        <taxon>Actinomycetota</taxon>
        <taxon>Actinomycetes</taxon>
        <taxon>Micrococcales</taxon>
        <taxon>Micrococcaceae</taxon>
        <taxon>Tersicoccus</taxon>
    </lineage>
</organism>
<dbReference type="RefSeq" id="WP_076701860.1">
    <property type="nucleotide sequence ID" value="NZ_MRDE01000016.1"/>
</dbReference>
<evidence type="ECO:0000313" key="5">
    <source>
        <dbReference type="Proteomes" id="UP000187085"/>
    </source>
</evidence>
<dbReference type="Pfam" id="PF22484">
    <property type="entry name" value="DUF6986"/>
    <property type="match status" value="1"/>
</dbReference>
<dbReference type="GO" id="GO:0003824">
    <property type="term" value="F:catalytic activity"/>
    <property type="evidence" value="ECO:0007669"/>
    <property type="project" value="InterPro"/>
</dbReference>
<dbReference type="InterPro" id="IPR054255">
    <property type="entry name" value="DUF6986"/>
</dbReference>
<dbReference type="OrthoDB" id="9808769at2"/>
<dbReference type="SUPFAM" id="SSF51621">
    <property type="entry name" value="Phosphoenolpyruvate/pyruvate domain"/>
    <property type="match status" value="1"/>
</dbReference>
<proteinExistence type="predicted"/>
<protein>
    <submittedName>
        <fullName evidence="4">Aldolase</fullName>
    </submittedName>
</protein>
<dbReference type="EMBL" id="MRDE01000016">
    <property type="protein sequence ID" value="OMH27665.1"/>
    <property type="molecule type" value="Genomic_DNA"/>
</dbReference>
<keyword evidence="3" id="KW-0460">Magnesium</keyword>
<dbReference type="Gene3D" id="3.20.20.60">
    <property type="entry name" value="Phosphoenolpyruvate-binding domains"/>
    <property type="match status" value="1"/>
</dbReference>
<dbReference type="InterPro" id="IPR040442">
    <property type="entry name" value="Pyrv_kinase-like_dom_sf"/>
</dbReference>
<gene>
    <name evidence="4" type="ORF">BKD30_03205</name>
</gene>
<accession>A0A1R1LJE2</accession>
<sequence length="433" mass="45874">MAAEGATSAALTDSLYDEVDAALAATDTALAENYPGEDGRRQPVHTVYVPADRYDAGLPAAWGEQALALAAEHGGLAAVARLVGVDDDLADRIAPLVETKLRAEPIEDLRIDFEDGLGARPDDVEDEVAVAAARTLAGTVVDGTAPPFAGLRFKCLEASTRRRGLRTLDLFLGGLIDAGGSSLIDAGRLVITLPKVSTVDQVEAMVTVCEELERAHGLPTGRLRFEVQVETPPLILAADGTAPVATMLHRAGRRISALHYGTYDYSASLQIAAEYQSMEHPGADYAKEVMQVAVAGTGVTLSDGSTNVLPVGSPDAVHAAWQLHARLVTRSLQRGYYQGWDLHAAQLPTRYIATYAFYRRGFDAAATRLRNYVTGTASAILDEPATARALAKFIDRGYACGALAEDEVRAACGLDPATVAAISRPHSNTRPAL</sequence>
<dbReference type="GO" id="GO:0000287">
    <property type="term" value="F:magnesium ion binding"/>
    <property type="evidence" value="ECO:0007669"/>
    <property type="project" value="TreeGrafter"/>
</dbReference>
<dbReference type="InterPro" id="IPR015813">
    <property type="entry name" value="Pyrv/PenolPyrv_kinase-like_dom"/>
</dbReference>
<evidence type="ECO:0000256" key="2">
    <source>
        <dbReference type="ARBA" id="ARBA00022723"/>
    </source>
</evidence>
<comment type="cofactor">
    <cofactor evidence="1">
        <name>Mg(2+)</name>
        <dbReference type="ChEBI" id="CHEBI:18420"/>
    </cofactor>
</comment>
<dbReference type="STRING" id="554083.BKD30_03205"/>
<evidence type="ECO:0000256" key="3">
    <source>
        <dbReference type="ARBA" id="ARBA00022842"/>
    </source>
</evidence>
<dbReference type="AlphaFoldDB" id="A0A1R1LJE2"/>
<reference evidence="4 5" key="1">
    <citation type="submission" date="2016-12" db="EMBL/GenBank/DDBJ databases">
        <title>Draft genome of Tersicoccus phoenicis 1P05MA.</title>
        <authorList>
            <person name="Nakajima Y."/>
            <person name="Yoshizawa S."/>
            <person name="Nakamura K."/>
            <person name="Ogura Y."/>
            <person name="Hayashi T."/>
            <person name="Kogure K."/>
        </authorList>
    </citation>
    <scope>NUCLEOTIDE SEQUENCE [LARGE SCALE GENOMIC DNA]</scope>
    <source>
        <strain evidence="4 5">1p05MA</strain>
    </source>
</reference>